<evidence type="ECO:0000256" key="3">
    <source>
        <dbReference type="PROSITE-ProRule" id="PRU00221"/>
    </source>
</evidence>
<evidence type="ECO:0008006" key="7">
    <source>
        <dbReference type="Google" id="ProtNLM"/>
    </source>
</evidence>
<dbReference type="InterPro" id="IPR051242">
    <property type="entry name" value="WD-EF-hand_domain"/>
</dbReference>
<dbReference type="PROSITE" id="PS50082">
    <property type="entry name" value="WD_REPEATS_2"/>
    <property type="match status" value="4"/>
</dbReference>
<name>A0A914A405_PATMI</name>
<dbReference type="InterPro" id="IPR019775">
    <property type="entry name" value="WD40_repeat_CS"/>
</dbReference>
<dbReference type="SMART" id="SM00320">
    <property type="entry name" value="WD40"/>
    <property type="match status" value="9"/>
</dbReference>
<sequence>MASPRESSPSNHGNQQVGTAVKTAIKAVAAMSVKSKDDDKKLEKKPSNTVASSGGVVTFGVKLESRLNIKDLQHLKKAFMAHGDGYNNRLSVEKDDFCNLLDRILTKGNPEEYADLFDKIDVTKEGKVDWDKIASHLLLEYVEKDDRVKSTQVPQWKDIKMLPSPHKDILQKMAFLKNSGRYIAISKEGGISTWDTRLHLMKSIRINNDAVKPRDMWVTTFVVLQNINKIALAFTSKEIVFYDLSSKLEFNCQYRVYGLEHTPLSMDHWSNPNNSNEAIIVMGDTGGNVNAFVFTSAIIALFDRPQQTAGEGQEQVVNVNFKHLLKDRFKYCRLVRHSGHQEWARQVKYALHLDCFISCSTTYENAMVLGWIEKARQKMKTSSFNIAQGVNAFDYHEVLNLIATAGVNHHVCLWNPYVVSKPVGLLRGHMAPVMHVQFNHRRGQLISFSKDKVLRIWDVQLQVCLQRIAGTFPKGPDLTTHMFFHEDRNRLFMAFNYQMALLEMKKEVKDRVLSHDKPITCAIYSSTFNQVVSACQGSTVNMWLLDTGQKVKQFINCHGNSEITTLALDHSETRLFTGSTDGTVKVWDFNGHCHHTLNAGMGEPADISQIVVLKRNFIVIGWNRYITVFRNQQLIQFHVQPSEWKGGQEHHDDILAAAFTAPHTLATASYDGEIIIWNSGSEVASRRLRQRYLKKVVKSRAGTRLGLKKEGTTVSGTASQPSVSPRQLESQSLTSALSRPPGAVADGTEGSKPQRPTSRGSDASEDEQNDYIITRLVFLDARKGQSASGGANLVSCGGNGWVRFWNTAKNSLLAEYIAHKHVSFVVMAVSEDNHMLVTGDTDGAIKVWNIQEYCVLHPETIITEPPPLVASWQPHADMINSLLVCERNDRTLIISASTDCSVQVWDIYGICIGTFGQEDHWKIEPYCPPPEPHPEDEAEHSDSGESYSGEALDATQDEMTEEMLEILMDPMTKVNTWEKTRLGKEYQEVRSKKRERKQPGTIPELPYLHWEKIPAGPAPMGNPAGGPFAQPPDKMVLPMWTQALTVPELDDVGTLRKPDFITHPHRYFRDREDMNNVKVLDKEPEEMFNLKNAYDERSLFPKYILEFEARMKTQHKEELEAMGGGQAAGKGRQNTNRRLKAWSMIASQSNSVAGMINGSQGGGAKGGGGGGGNGHHARPVRLSPLPEGKRPKPHESM</sequence>
<dbReference type="InterPro" id="IPR020472">
    <property type="entry name" value="WD40_PAC1"/>
</dbReference>
<dbReference type="InterPro" id="IPR015943">
    <property type="entry name" value="WD40/YVTN_repeat-like_dom_sf"/>
</dbReference>
<feature type="repeat" description="WD" evidence="3">
    <location>
        <begin position="426"/>
        <end position="460"/>
    </location>
</feature>
<feature type="region of interest" description="Disordered" evidence="4">
    <location>
        <begin position="1153"/>
        <end position="1197"/>
    </location>
</feature>
<feature type="repeat" description="WD" evidence="3">
    <location>
        <begin position="560"/>
        <end position="590"/>
    </location>
</feature>
<accession>A0A914A405</accession>
<feature type="compositionally biased region" description="Basic and acidic residues" evidence="4">
    <location>
        <begin position="1187"/>
        <end position="1197"/>
    </location>
</feature>
<dbReference type="Pfam" id="PF00400">
    <property type="entry name" value="WD40"/>
    <property type="match status" value="4"/>
</dbReference>
<dbReference type="SUPFAM" id="SSF50978">
    <property type="entry name" value="WD40 repeat-like"/>
    <property type="match status" value="2"/>
</dbReference>
<dbReference type="PRINTS" id="PR00320">
    <property type="entry name" value="GPROTEINBRPT"/>
</dbReference>
<feature type="region of interest" description="Disordered" evidence="4">
    <location>
        <begin position="707"/>
        <end position="766"/>
    </location>
</feature>
<dbReference type="OMA" id="HNDCISH"/>
<dbReference type="EnsemblMetazoa" id="XM_038202178.1">
    <property type="protein sequence ID" value="XP_038058106.1"/>
    <property type="gene ID" value="LOC119729566"/>
</dbReference>
<evidence type="ECO:0000256" key="1">
    <source>
        <dbReference type="ARBA" id="ARBA00022574"/>
    </source>
</evidence>
<proteinExistence type="predicted"/>
<dbReference type="InterPro" id="IPR011992">
    <property type="entry name" value="EF-hand-dom_pair"/>
</dbReference>
<evidence type="ECO:0000256" key="4">
    <source>
        <dbReference type="SAM" id="MobiDB-lite"/>
    </source>
</evidence>
<dbReference type="GeneID" id="119729566"/>
<feature type="compositionally biased region" description="Gly residues" evidence="4">
    <location>
        <begin position="1159"/>
        <end position="1174"/>
    </location>
</feature>
<dbReference type="PANTHER" id="PTHR44324:SF1">
    <property type="entry name" value="WD REPEAT-CONTAINING PROTEIN 49"/>
    <property type="match status" value="1"/>
</dbReference>
<feature type="compositionally biased region" description="Basic and acidic residues" evidence="4">
    <location>
        <begin position="932"/>
        <end position="943"/>
    </location>
</feature>
<dbReference type="InterPro" id="IPR036322">
    <property type="entry name" value="WD40_repeat_dom_sf"/>
</dbReference>
<protein>
    <recommendedName>
        <fullName evidence="7">WD repeat-containing protein 49</fullName>
    </recommendedName>
</protein>
<evidence type="ECO:0000313" key="5">
    <source>
        <dbReference type="EnsemblMetazoa" id="XP_038058106.1"/>
    </source>
</evidence>
<keyword evidence="6" id="KW-1185">Reference proteome</keyword>
<dbReference type="Gene3D" id="2.130.10.10">
    <property type="entry name" value="YVTN repeat-like/Quinoprotein amine dehydrogenase"/>
    <property type="match status" value="3"/>
</dbReference>
<keyword evidence="1 3" id="KW-0853">WD repeat</keyword>
<dbReference type="Proteomes" id="UP000887568">
    <property type="component" value="Unplaced"/>
</dbReference>
<dbReference type="PANTHER" id="PTHR44324">
    <property type="entry name" value="WD40 REPEAT DOMAIN 95"/>
    <property type="match status" value="1"/>
</dbReference>
<evidence type="ECO:0000256" key="2">
    <source>
        <dbReference type="ARBA" id="ARBA00022737"/>
    </source>
</evidence>
<dbReference type="SUPFAM" id="SSF47473">
    <property type="entry name" value="EF-hand"/>
    <property type="match status" value="1"/>
</dbReference>
<feature type="region of interest" description="Disordered" evidence="4">
    <location>
        <begin position="923"/>
        <end position="950"/>
    </location>
</feature>
<dbReference type="OrthoDB" id="10251381at2759"/>
<feature type="compositionally biased region" description="Polar residues" evidence="4">
    <location>
        <begin position="712"/>
        <end position="737"/>
    </location>
</feature>
<dbReference type="RefSeq" id="XP_038058106.1">
    <property type="nucleotide sequence ID" value="XM_038202178.1"/>
</dbReference>
<dbReference type="InterPro" id="IPR001680">
    <property type="entry name" value="WD40_rpt"/>
</dbReference>
<evidence type="ECO:0000313" key="6">
    <source>
        <dbReference type="Proteomes" id="UP000887568"/>
    </source>
</evidence>
<dbReference type="PROSITE" id="PS50294">
    <property type="entry name" value="WD_REPEATS_REGION"/>
    <property type="match status" value="2"/>
</dbReference>
<organism evidence="5 6">
    <name type="scientific">Patiria miniata</name>
    <name type="common">Bat star</name>
    <name type="synonym">Asterina miniata</name>
    <dbReference type="NCBI Taxonomy" id="46514"/>
    <lineage>
        <taxon>Eukaryota</taxon>
        <taxon>Metazoa</taxon>
        <taxon>Echinodermata</taxon>
        <taxon>Eleutherozoa</taxon>
        <taxon>Asterozoa</taxon>
        <taxon>Asteroidea</taxon>
        <taxon>Valvatacea</taxon>
        <taxon>Valvatida</taxon>
        <taxon>Asterinidae</taxon>
        <taxon>Patiria</taxon>
    </lineage>
</organism>
<keyword evidence="2" id="KW-0677">Repeat</keyword>
<feature type="repeat" description="WD" evidence="3">
    <location>
        <begin position="512"/>
        <end position="553"/>
    </location>
</feature>
<dbReference type="PROSITE" id="PS00678">
    <property type="entry name" value="WD_REPEATS_1"/>
    <property type="match status" value="3"/>
</dbReference>
<dbReference type="AlphaFoldDB" id="A0A914A405"/>
<reference evidence="5" key="1">
    <citation type="submission" date="2022-11" db="UniProtKB">
        <authorList>
            <consortium name="EnsemblMetazoa"/>
        </authorList>
    </citation>
    <scope>IDENTIFICATION</scope>
</reference>
<feature type="repeat" description="WD" evidence="3">
    <location>
        <begin position="827"/>
        <end position="851"/>
    </location>
</feature>